<keyword evidence="5" id="KW-1185">Reference proteome</keyword>
<dbReference type="Pfam" id="PF12706">
    <property type="entry name" value="Lactamase_B_2"/>
    <property type="match status" value="1"/>
</dbReference>
<dbReference type="PANTHER" id="PTHR43546:SF3">
    <property type="entry name" value="UPF0173 METAL-DEPENDENT HYDROLASE MJ1163"/>
    <property type="match status" value="1"/>
</dbReference>
<dbReference type="HAMAP" id="MF_00457">
    <property type="entry name" value="UPF0173"/>
    <property type="match status" value="1"/>
</dbReference>
<dbReference type="SUPFAM" id="SSF56281">
    <property type="entry name" value="Metallo-hydrolase/oxidoreductase"/>
    <property type="match status" value="1"/>
</dbReference>
<dbReference type="PANTHER" id="PTHR43546">
    <property type="entry name" value="UPF0173 METAL-DEPENDENT HYDROLASE MJ1163-RELATED"/>
    <property type="match status" value="1"/>
</dbReference>
<dbReference type="InterPro" id="IPR001279">
    <property type="entry name" value="Metallo-B-lactamas"/>
</dbReference>
<protein>
    <recommendedName>
        <fullName evidence="2">UPF0173 metal-dependent hydrolase TISLANDTSLP1_21600</fullName>
    </recommendedName>
</protein>
<dbReference type="NCBIfam" id="NF001911">
    <property type="entry name" value="PRK00685.1"/>
    <property type="match status" value="1"/>
</dbReference>
<evidence type="ECO:0000256" key="2">
    <source>
        <dbReference type="HAMAP-Rule" id="MF_00457"/>
    </source>
</evidence>
<comment type="similarity">
    <text evidence="2">Belongs to the UPF0173 family.</text>
</comment>
<dbReference type="Proteomes" id="UP001144297">
    <property type="component" value="Unassembled WGS sequence"/>
</dbReference>
<name>A0A9W6LLA2_9BACT</name>
<dbReference type="SMART" id="SM00849">
    <property type="entry name" value="Lactamase_B"/>
    <property type="match status" value="1"/>
</dbReference>
<dbReference type="Gene3D" id="3.60.15.10">
    <property type="entry name" value="Ribonuclease Z/Hydroxyacylglutathione hydrolase-like"/>
    <property type="match status" value="1"/>
</dbReference>
<comment type="caution">
    <text evidence="4">The sequence shown here is derived from an EMBL/GenBank/DDBJ whole genome shotgun (WGS) entry which is preliminary data.</text>
</comment>
<evidence type="ECO:0000256" key="1">
    <source>
        <dbReference type="ARBA" id="ARBA00022801"/>
    </source>
</evidence>
<organism evidence="4 5">
    <name type="scientific">Thermodesulfovibrio yellowstonii</name>
    <dbReference type="NCBI Taxonomy" id="28262"/>
    <lineage>
        <taxon>Bacteria</taxon>
        <taxon>Pseudomonadati</taxon>
        <taxon>Nitrospirota</taxon>
        <taxon>Thermodesulfovibrionia</taxon>
        <taxon>Thermodesulfovibrionales</taxon>
        <taxon>Thermodesulfovibrionaceae</taxon>
        <taxon>Thermodesulfovibrio</taxon>
    </lineage>
</organism>
<dbReference type="InterPro" id="IPR022877">
    <property type="entry name" value="UPF0173"/>
</dbReference>
<reference evidence="4" key="1">
    <citation type="submission" date="2022-12" db="EMBL/GenBank/DDBJ databases">
        <title>Reference genome sequencing for broad-spectrum identification of bacterial and archaeal isolates by mass spectrometry.</title>
        <authorList>
            <person name="Sekiguchi Y."/>
            <person name="Tourlousse D.M."/>
        </authorList>
    </citation>
    <scope>NUCLEOTIDE SEQUENCE</scope>
    <source>
        <strain evidence="4">TSL-P1</strain>
    </source>
</reference>
<dbReference type="InterPro" id="IPR050114">
    <property type="entry name" value="UPF0173_UPF0282_UlaG_hydrolase"/>
</dbReference>
<dbReference type="InterPro" id="IPR036866">
    <property type="entry name" value="RibonucZ/Hydroxyglut_hydro"/>
</dbReference>
<accession>A0A9W6LLA2</accession>
<evidence type="ECO:0000259" key="3">
    <source>
        <dbReference type="SMART" id="SM00849"/>
    </source>
</evidence>
<evidence type="ECO:0000313" key="4">
    <source>
        <dbReference type="EMBL" id="GLI54467.1"/>
    </source>
</evidence>
<gene>
    <name evidence="4" type="ORF">TISLANDTSLP1_21600</name>
</gene>
<dbReference type="GO" id="GO:0016787">
    <property type="term" value="F:hydrolase activity"/>
    <property type="evidence" value="ECO:0007669"/>
    <property type="project" value="UniProtKB-UniRule"/>
</dbReference>
<evidence type="ECO:0000313" key="5">
    <source>
        <dbReference type="Proteomes" id="UP001144297"/>
    </source>
</evidence>
<keyword evidence="1 2" id="KW-0378">Hydrolase</keyword>
<dbReference type="AlphaFoldDB" id="A0A9W6LLA2"/>
<feature type="domain" description="Metallo-beta-lactamase" evidence="3">
    <location>
        <begin position="27"/>
        <end position="228"/>
    </location>
</feature>
<proteinExistence type="inferred from homology"/>
<sequence>MKKLIFLLLIILLPVASFGATEITWYGHSSFKIQTPNGKVLLIDPWLTNPVNKEGKKHLKELRKVDFILLTHAHGDHIGNSIEIAKETGAKLVATYDLGKAMVKYAGYPEKQFDYETTGNFGGEITLLDGEVKILFVPAVHSSALEITDSPKSLIYGGNPGGFLITIKNGPTLYHTGDTDLFEDMKLLGLMYKVDIMMVCIGDKFTMGPKRAAIATKFVNPKMVIPMHFGTFPMLNGTVEEFEKEIAEQKIQTKILKIKIGETVKIE</sequence>
<dbReference type="EMBL" id="BSDX01000001">
    <property type="protein sequence ID" value="GLI54467.1"/>
    <property type="molecule type" value="Genomic_DNA"/>
</dbReference>